<dbReference type="Gene3D" id="3.10.450.50">
    <property type="match status" value="1"/>
</dbReference>
<evidence type="ECO:0000313" key="2">
    <source>
        <dbReference type="EMBL" id="KIC94928.1"/>
    </source>
</evidence>
<name>A0A0C1LHR8_9BACT</name>
<dbReference type="Proteomes" id="UP000031408">
    <property type="component" value="Unassembled WGS sequence"/>
</dbReference>
<dbReference type="InterPro" id="IPR032710">
    <property type="entry name" value="NTF2-like_dom_sf"/>
</dbReference>
<comment type="caution">
    <text evidence="2">The sequence shown here is derived from an EMBL/GenBank/DDBJ whole genome shotgun (WGS) entry which is preliminary data.</text>
</comment>
<dbReference type="SUPFAM" id="SSF54427">
    <property type="entry name" value="NTF2-like"/>
    <property type="match status" value="1"/>
</dbReference>
<dbReference type="RefSeq" id="WP_039138961.1">
    <property type="nucleotide sequence ID" value="NZ_JSVC01000009.1"/>
</dbReference>
<dbReference type="OrthoDB" id="391735at2"/>
<keyword evidence="3" id="KW-1185">Reference proteome</keyword>
<evidence type="ECO:0000259" key="1">
    <source>
        <dbReference type="Pfam" id="PF12680"/>
    </source>
</evidence>
<dbReference type="EMBL" id="JSVC01000009">
    <property type="protein sequence ID" value="KIC94928.1"/>
    <property type="molecule type" value="Genomic_DNA"/>
</dbReference>
<proteinExistence type="predicted"/>
<sequence length="165" mass="19131">MHPNEVLLTYFYTCFQQKDYKGMQHCYSDNARFNDPVFIDLDADEVRAMWEMLLLKAKDLVISFDSIRADDSRGSAEWVAEYTFSATGEKVVNRIHSAFEFANGKISRQTDQFEFYNWARQALGFTAGLLLGWTPYIRRKIRSKAMKGLEAFMSARANKQLTPIK</sequence>
<feature type="domain" description="SnoaL-like" evidence="1">
    <location>
        <begin position="10"/>
        <end position="108"/>
    </location>
</feature>
<dbReference type="Pfam" id="PF12680">
    <property type="entry name" value="SnoaL_2"/>
    <property type="match status" value="1"/>
</dbReference>
<dbReference type="AlphaFoldDB" id="A0A0C1LHR8"/>
<evidence type="ECO:0000313" key="3">
    <source>
        <dbReference type="Proteomes" id="UP000031408"/>
    </source>
</evidence>
<dbReference type="InterPro" id="IPR037401">
    <property type="entry name" value="SnoaL-like"/>
</dbReference>
<gene>
    <name evidence="2" type="ORF">OI18_08480</name>
</gene>
<organism evidence="2 3">
    <name type="scientific">Flavihumibacter solisilvae</name>
    <dbReference type="NCBI Taxonomy" id="1349421"/>
    <lineage>
        <taxon>Bacteria</taxon>
        <taxon>Pseudomonadati</taxon>
        <taxon>Bacteroidota</taxon>
        <taxon>Chitinophagia</taxon>
        <taxon>Chitinophagales</taxon>
        <taxon>Chitinophagaceae</taxon>
        <taxon>Flavihumibacter</taxon>
    </lineage>
</organism>
<dbReference type="GO" id="GO:0016853">
    <property type="term" value="F:isomerase activity"/>
    <property type="evidence" value="ECO:0007669"/>
    <property type="project" value="UniProtKB-KW"/>
</dbReference>
<dbReference type="STRING" id="1349421.OI18_08480"/>
<reference evidence="2 3" key="1">
    <citation type="submission" date="2014-11" db="EMBL/GenBank/DDBJ databases">
        <title>Genome sequence of Flavihumibacter solisilvae 3-3.</title>
        <authorList>
            <person name="Zhou G."/>
            <person name="Li M."/>
            <person name="Wang G."/>
        </authorList>
    </citation>
    <scope>NUCLEOTIDE SEQUENCE [LARGE SCALE GENOMIC DNA]</scope>
    <source>
        <strain evidence="2 3">3-3</strain>
    </source>
</reference>
<keyword evidence="2" id="KW-0413">Isomerase</keyword>
<accession>A0A0C1LHR8</accession>
<protein>
    <submittedName>
        <fullName evidence="2">Ketosteroid isomerase</fullName>
    </submittedName>
</protein>